<comment type="caution">
    <text evidence="15">The sequence shown here is derived from an EMBL/GenBank/DDBJ whole genome shotgun (WGS) entry which is preliminary data.</text>
</comment>
<dbReference type="EMBL" id="VFPN01000001">
    <property type="protein sequence ID" value="TQM65334.1"/>
    <property type="molecule type" value="Genomic_DNA"/>
</dbReference>
<accession>A0A543I412</accession>
<dbReference type="InterPro" id="IPR006176">
    <property type="entry name" value="3-OHacyl-CoA_DH_NAD-bd"/>
</dbReference>
<comment type="pathway">
    <text evidence="1">Lipid metabolism; fatty acid beta-oxidation.</text>
</comment>
<dbReference type="InterPro" id="IPR036291">
    <property type="entry name" value="NAD(P)-bd_dom_sf"/>
</dbReference>
<name>A0A543I412_9MICO</name>
<dbReference type="PANTHER" id="PTHR43612">
    <property type="entry name" value="TRIFUNCTIONAL ENZYME SUBUNIT ALPHA"/>
    <property type="match status" value="1"/>
</dbReference>
<keyword evidence="16" id="KW-1185">Reference proteome</keyword>
<dbReference type="SUPFAM" id="SSF48179">
    <property type="entry name" value="6-phosphogluconate dehydrogenase C-terminal domain-like"/>
    <property type="match status" value="2"/>
</dbReference>
<comment type="pathway">
    <text evidence="2">Lipid metabolism; butanoate metabolism.</text>
</comment>
<feature type="domain" description="3-hydroxyacyl-CoA dehydrogenase NAD binding" evidence="14">
    <location>
        <begin position="348"/>
        <end position="531"/>
    </location>
</feature>
<dbReference type="Proteomes" id="UP000318331">
    <property type="component" value="Unassembled WGS sequence"/>
</dbReference>
<evidence type="ECO:0000256" key="1">
    <source>
        <dbReference type="ARBA" id="ARBA00005005"/>
    </source>
</evidence>
<dbReference type="Gene3D" id="1.10.1040.50">
    <property type="match status" value="1"/>
</dbReference>
<keyword evidence="5" id="KW-0276">Fatty acid metabolism</keyword>
<dbReference type="FunFam" id="3.90.226.10:FF:000047">
    <property type="entry name" value="Probable 3-hydroxyacyl-CoA dehydrogenase"/>
    <property type="match status" value="1"/>
</dbReference>
<evidence type="ECO:0000256" key="7">
    <source>
        <dbReference type="ARBA" id="ARBA00023002"/>
    </source>
</evidence>
<dbReference type="GO" id="GO:0070403">
    <property type="term" value="F:NAD+ binding"/>
    <property type="evidence" value="ECO:0007669"/>
    <property type="project" value="InterPro"/>
</dbReference>
<sequence length="787" mass="82616">MSGVVRETAAGSVEAASTGVDSEWIGMMSWQRDAEGIVTLVMDDRDHPVNTMNDTFIDSIEAVNDRLAAERDSVTGVILASAKSSWFAGGDLHELREGSSANAAADYARITRMKRQFRRLETLGRPVVAAINGTALGGGFEVALSCHHRIVADHPRTRLGLPEITLGLFPGAGGVTRTVRMLGLESALTTALLPGTRFTPRAARSAGLIDEVVGSVAELDGAARAWIAAHPDASQPWDREGFRIPGGSPRTDGVVPALAVTLPALPARLRAQLGGADYPAPRALLASAVEGAQVDIDTALDIETRYFVNVLGSAAASNMIGAYFFDLTAVTQGASRPADIPRTSVTTLGVVGAGMMGSAIAYTAARSGLSVVMTDTDPAAGKRAFGYAAARAVSAARRAHPELTEAEADRAADDVLARIRFTLDLTEVAAADLVVEAVYEDAGLKRDQLTAIEAAAGPGTILASNTSTIPIGSLASAVTRPHNVVGLHFFSPVDRMDLVEIVRAPETSDETLARAFDCARQLRKTPIVVNDSRGFFTSRVIFRFIEEALAALDEGVSPVTIERAARQAGYATPPLALIDELSLTLVARIWAENRVATDGSAPGTVWSPVAGAERALERMLSAGRPGRSEGAGFYDYADGRRGTLWTGLAAHTAGSQPGAGQTRTTLPPREPFVDLQERMLFAEALETVRSFDEGVLTSLADANIGSLLGIGYPPWTGGVMRYIEQYTGGIAGFVRRAEQLSDLYGLRFVPPASLTTLAESGGSLAAYATSPAAPAGGISAASRKDIP</sequence>
<keyword evidence="6" id="KW-0442">Lipid degradation</keyword>
<dbReference type="Pfam" id="PF00378">
    <property type="entry name" value="ECH_1"/>
    <property type="match status" value="1"/>
</dbReference>
<evidence type="ECO:0000256" key="8">
    <source>
        <dbReference type="ARBA" id="ARBA00023027"/>
    </source>
</evidence>
<evidence type="ECO:0000313" key="16">
    <source>
        <dbReference type="Proteomes" id="UP000318331"/>
    </source>
</evidence>
<keyword evidence="10" id="KW-0456">Lyase</keyword>
<evidence type="ECO:0000256" key="5">
    <source>
        <dbReference type="ARBA" id="ARBA00022832"/>
    </source>
</evidence>
<dbReference type="Gene3D" id="3.90.226.10">
    <property type="entry name" value="2-enoyl-CoA Hydratase, Chain A, domain 1"/>
    <property type="match status" value="1"/>
</dbReference>
<dbReference type="SUPFAM" id="SSF52096">
    <property type="entry name" value="ClpP/crotonase"/>
    <property type="match status" value="1"/>
</dbReference>
<dbReference type="Pfam" id="PF00725">
    <property type="entry name" value="3HCDH"/>
    <property type="match status" value="1"/>
</dbReference>
<comment type="catalytic activity">
    <reaction evidence="12">
        <text>a (3S)-3-hydroxyacyl-CoA + NAD(+) = a 3-oxoacyl-CoA + NADH + H(+)</text>
        <dbReference type="Rhea" id="RHEA:22432"/>
        <dbReference type="ChEBI" id="CHEBI:15378"/>
        <dbReference type="ChEBI" id="CHEBI:57318"/>
        <dbReference type="ChEBI" id="CHEBI:57540"/>
        <dbReference type="ChEBI" id="CHEBI:57945"/>
        <dbReference type="ChEBI" id="CHEBI:90726"/>
        <dbReference type="EC" id="1.1.1.35"/>
    </reaction>
</comment>
<evidence type="ECO:0000256" key="9">
    <source>
        <dbReference type="ARBA" id="ARBA00023098"/>
    </source>
</evidence>
<keyword evidence="8" id="KW-0520">NAD</keyword>
<dbReference type="GO" id="GO:0004300">
    <property type="term" value="F:enoyl-CoA hydratase activity"/>
    <property type="evidence" value="ECO:0007669"/>
    <property type="project" value="TreeGrafter"/>
</dbReference>
<dbReference type="FunFam" id="3.40.50.720:FF:000009">
    <property type="entry name" value="Fatty oxidation complex, alpha subunit"/>
    <property type="match status" value="1"/>
</dbReference>
<dbReference type="InterPro" id="IPR001753">
    <property type="entry name" value="Enoyl-CoA_hydra/iso"/>
</dbReference>
<dbReference type="GO" id="GO:0016509">
    <property type="term" value="F:long-chain (3S)-3-hydroxyacyl-CoA dehydrogenase (NAD+) activity"/>
    <property type="evidence" value="ECO:0007669"/>
    <property type="project" value="TreeGrafter"/>
</dbReference>
<evidence type="ECO:0000259" key="14">
    <source>
        <dbReference type="Pfam" id="PF02737"/>
    </source>
</evidence>
<dbReference type="UniPathway" id="UPA00659"/>
<comment type="similarity">
    <text evidence="4">Belongs to the 3-hydroxyacyl-CoA dehydrogenase family.</text>
</comment>
<evidence type="ECO:0000256" key="2">
    <source>
        <dbReference type="ARBA" id="ARBA00005086"/>
    </source>
</evidence>
<dbReference type="Pfam" id="PF02737">
    <property type="entry name" value="3HCDH_N"/>
    <property type="match status" value="1"/>
</dbReference>
<evidence type="ECO:0000256" key="4">
    <source>
        <dbReference type="ARBA" id="ARBA00009463"/>
    </source>
</evidence>
<dbReference type="PANTHER" id="PTHR43612:SF3">
    <property type="entry name" value="TRIFUNCTIONAL ENZYME SUBUNIT ALPHA, MITOCHONDRIAL"/>
    <property type="match status" value="1"/>
</dbReference>
<evidence type="ECO:0000259" key="13">
    <source>
        <dbReference type="Pfam" id="PF00725"/>
    </source>
</evidence>
<reference evidence="15 16" key="1">
    <citation type="submission" date="2019-06" db="EMBL/GenBank/DDBJ databases">
        <title>Sequencing the genomes of 1000 actinobacteria strains.</title>
        <authorList>
            <person name="Klenk H.-P."/>
        </authorList>
    </citation>
    <scope>NUCLEOTIDE SEQUENCE [LARGE SCALE GENOMIC DNA]</scope>
    <source>
        <strain evidence="15 16">DSM 18031</strain>
    </source>
</reference>
<dbReference type="InterPro" id="IPR006108">
    <property type="entry name" value="3HC_DH_C"/>
</dbReference>
<feature type="domain" description="3-hydroxyacyl-CoA dehydrogenase C-terminal" evidence="13">
    <location>
        <begin position="534"/>
        <end position="636"/>
    </location>
</feature>
<dbReference type="Gene3D" id="3.40.50.720">
    <property type="entry name" value="NAD(P)-binding Rossmann-like Domain"/>
    <property type="match status" value="1"/>
</dbReference>
<comment type="similarity">
    <text evidence="3">In the central section; belongs to the 3-hydroxyacyl-CoA dehydrogenase family.</text>
</comment>
<dbReference type="SUPFAM" id="SSF51735">
    <property type="entry name" value="NAD(P)-binding Rossmann-fold domains"/>
    <property type="match status" value="1"/>
</dbReference>
<keyword evidence="11" id="KW-0511">Multifunctional enzyme</keyword>
<organism evidence="15 16">
    <name type="scientific">Klugiella xanthotipulae</name>
    <dbReference type="NCBI Taxonomy" id="244735"/>
    <lineage>
        <taxon>Bacteria</taxon>
        <taxon>Bacillati</taxon>
        <taxon>Actinomycetota</taxon>
        <taxon>Actinomycetes</taxon>
        <taxon>Micrococcales</taxon>
        <taxon>Microbacteriaceae</taxon>
        <taxon>Klugiella</taxon>
    </lineage>
</organism>
<protein>
    <submittedName>
        <fullName evidence="15">Short chain enoyl-CoA hydratase /3-hydroxyacyl-CoA dehydrogenase</fullName>
    </submittedName>
</protein>
<evidence type="ECO:0000256" key="10">
    <source>
        <dbReference type="ARBA" id="ARBA00023239"/>
    </source>
</evidence>
<evidence type="ECO:0000256" key="6">
    <source>
        <dbReference type="ARBA" id="ARBA00022963"/>
    </source>
</evidence>
<dbReference type="InterPro" id="IPR050136">
    <property type="entry name" value="FA_oxidation_alpha_subunit"/>
</dbReference>
<dbReference type="GO" id="GO:0006635">
    <property type="term" value="P:fatty acid beta-oxidation"/>
    <property type="evidence" value="ECO:0007669"/>
    <property type="project" value="UniProtKB-UniPathway"/>
</dbReference>
<evidence type="ECO:0000256" key="11">
    <source>
        <dbReference type="ARBA" id="ARBA00023268"/>
    </source>
</evidence>
<evidence type="ECO:0000256" key="3">
    <source>
        <dbReference type="ARBA" id="ARBA00007005"/>
    </source>
</evidence>
<dbReference type="InterPro" id="IPR029045">
    <property type="entry name" value="ClpP/crotonase-like_dom_sf"/>
</dbReference>
<evidence type="ECO:0000256" key="12">
    <source>
        <dbReference type="ARBA" id="ARBA00049556"/>
    </source>
</evidence>
<keyword evidence="9" id="KW-0443">Lipid metabolism</keyword>
<keyword evidence="7" id="KW-0560">Oxidoreductase</keyword>
<dbReference type="InterPro" id="IPR008927">
    <property type="entry name" value="6-PGluconate_DH-like_C_sf"/>
</dbReference>
<dbReference type="AlphaFoldDB" id="A0A543I412"/>
<proteinExistence type="inferred from homology"/>
<gene>
    <name evidence="15" type="ORF">FB466_0130</name>
</gene>
<evidence type="ECO:0000313" key="15">
    <source>
        <dbReference type="EMBL" id="TQM65334.1"/>
    </source>
</evidence>
<dbReference type="CDD" id="cd06558">
    <property type="entry name" value="crotonase-like"/>
    <property type="match status" value="1"/>
</dbReference>